<dbReference type="STRING" id="391625.PPSIR1_28368"/>
<organism evidence="1 2">
    <name type="scientific">Plesiocystis pacifica SIR-1</name>
    <dbReference type="NCBI Taxonomy" id="391625"/>
    <lineage>
        <taxon>Bacteria</taxon>
        <taxon>Pseudomonadati</taxon>
        <taxon>Myxococcota</taxon>
        <taxon>Polyangia</taxon>
        <taxon>Nannocystales</taxon>
        <taxon>Nannocystaceae</taxon>
        <taxon>Plesiocystis</taxon>
    </lineage>
</organism>
<reference evidence="1 2" key="1">
    <citation type="submission" date="2007-06" db="EMBL/GenBank/DDBJ databases">
        <authorList>
            <person name="Shimkets L."/>
            <person name="Ferriera S."/>
            <person name="Johnson J."/>
            <person name="Kravitz S."/>
            <person name="Beeson K."/>
            <person name="Sutton G."/>
            <person name="Rogers Y.-H."/>
            <person name="Friedman R."/>
            <person name="Frazier M."/>
            <person name="Venter J.C."/>
        </authorList>
    </citation>
    <scope>NUCLEOTIDE SEQUENCE [LARGE SCALE GENOMIC DNA]</scope>
    <source>
        <strain evidence="1 2">SIR-1</strain>
    </source>
</reference>
<sequence>MAVTDDLGGTRYPQPQFIGMLFFRGSDRGALR</sequence>
<evidence type="ECO:0000313" key="1">
    <source>
        <dbReference type="EMBL" id="EDM80902.1"/>
    </source>
</evidence>
<evidence type="ECO:0000313" key="2">
    <source>
        <dbReference type="Proteomes" id="UP000005801"/>
    </source>
</evidence>
<gene>
    <name evidence="1" type="ORF">PPSIR1_28368</name>
</gene>
<keyword evidence="2" id="KW-1185">Reference proteome</keyword>
<dbReference type="Proteomes" id="UP000005801">
    <property type="component" value="Unassembled WGS sequence"/>
</dbReference>
<proteinExistence type="predicted"/>
<comment type="caution">
    <text evidence="1">The sequence shown here is derived from an EMBL/GenBank/DDBJ whole genome shotgun (WGS) entry which is preliminary data.</text>
</comment>
<dbReference type="AlphaFoldDB" id="A6FZU6"/>
<name>A6FZU6_9BACT</name>
<accession>A6FZU6</accession>
<protein>
    <submittedName>
        <fullName evidence="1">Uncharacterized protein</fullName>
    </submittedName>
</protein>
<dbReference type="EMBL" id="ABCS01000007">
    <property type="protein sequence ID" value="EDM80902.1"/>
    <property type="molecule type" value="Genomic_DNA"/>
</dbReference>